<dbReference type="SMART" id="SM00710">
    <property type="entry name" value="PbH1"/>
    <property type="match status" value="19"/>
</dbReference>
<dbReference type="Gene3D" id="2.160.20.10">
    <property type="entry name" value="Single-stranded right-handed beta-helix, Pectin lyase-like"/>
    <property type="match status" value="4"/>
</dbReference>
<organism evidence="7 8">
    <name type="scientific">Methanothrix harundinacea</name>
    <dbReference type="NCBI Taxonomy" id="301375"/>
    <lineage>
        <taxon>Archaea</taxon>
        <taxon>Methanobacteriati</taxon>
        <taxon>Methanobacteriota</taxon>
        <taxon>Stenosarchaea group</taxon>
        <taxon>Methanomicrobia</taxon>
        <taxon>Methanotrichales</taxon>
        <taxon>Methanotrichaceae</taxon>
        <taxon>Methanothrix</taxon>
    </lineage>
</organism>
<dbReference type="InterPro" id="IPR051550">
    <property type="entry name" value="SCF-Subunits/Alg-Epimerases"/>
</dbReference>
<dbReference type="InterPro" id="IPR039448">
    <property type="entry name" value="Beta_helix"/>
</dbReference>
<dbReference type="InterPro" id="IPR022441">
    <property type="entry name" value="Para_beta_helix_rpt-2"/>
</dbReference>
<dbReference type="PANTHER" id="PTHR22990">
    <property type="entry name" value="F-BOX ONLY PROTEIN"/>
    <property type="match status" value="1"/>
</dbReference>
<dbReference type="SMART" id="SM00722">
    <property type="entry name" value="CASH"/>
    <property type="match status" value="2"/>
</dbReference>
<evidence type="ECO:0000256" key="4">
    <source>
        <dbReference type="SAM" id="MobiDB-lite"/>
    </source>
</evidence>
<evidence type="ECO:0000259" key="5">
    <source>
        <dbReference type="SMART" id="SM00722"/>
    </source>
</evidence>
<evidence type="ECO:0000313" key="9">
    <source>
        <dbReference type="Proteomes" id="UP000057043"/>
    </source>
</evidence>
<proteinExistence type="predicted"/>
<dbReference type="Proteomes" id="UP000053961">
    <property type="component" value="Unassembled WGS sequence"/>
</dbReference>
<dbReference type="SUPFAM" id="SSF51126">
    <property type="entry name" value="Pectin lyase-like"/>
    <property type="match status" value="4"/>
</dbReference>
<dbReference type="PANTHER" id="PTHR22990:SF15">
    <property type="entry name" value="F-BOX ONLY PROTEIN 10"/>
    <property type="match status" value="1"/>
</dbReference>
<reference evidence="8 9" key="2">
    <citation type="journal article" date="2015" name="MBio">
        <title>Genome-Resolved Metagenomic Analysis Reveals Roles for Candidate Phyla and Other Microbial Community Members in Biogeochemical Transformations in Oil Reservoirs.</title>
        <authorList>
            <person name="Hu P."/>
            <person name="Tom L."/>
            <person name="Singh A."/>
            <person name="Thomas B.C."/>
            <person name="Baker B.J."/>
            <person name="Piceno Y.M."/>
            <person name="Andersen G.L."/>
            <person name="Banfield J.F."/>
        </authorList>
    </citation>
    <scope>NUCLEOTIDE SEQUENCE [LARGE SCALE GENOMIC DNA]</scope>
    <source>
        <strain evidence="6">57_489</strain>
    </source>
</reference>
<dbReference type="InterPro" id="IPR007742">
    <property type="entry name" value="NosD_dom"/>
</dbReference>
<keyword evidence="3" id="KW-0833">Ubl conjugation pathway</keyword>
<dbReference type="EMBL" id="LGFT01000012">
    <property type="protein sequence ID" value="KUK44879.1"/>
    <property type="molecule type" value="Genomic_DNA"/>
</dbReference>
<dbReference type="InterPro" id="IPR006626">
    <property type="entry name" value="PbH1"/>
</dbReference>
<dbReference type="AlphaFoldDB" id="A0A117MCZ8"/>
<name>A0A117MCZ8_9EURY</name>
<evidence type="ECO:0000313" key="7">
    <source>
        <dbReference type="EMBL" id="KUK97237.1"/>
    </source>
</evidence>
<feature type="domain" description="Carbohydrate-binding/sugar hydrolysis" evidence="5">
    <location>
        <begin position="502"/>
        <end position="644"/>
    </location>
</feature>
<dbReference type="Pfam" id="PF05048">
    <property type="entry name" value="NosD"/>
    <property type="match status" value="1"/>
</dbReference>
<dbReference type="EMBL" id="LGHB01000003">
    <property type="protein sequence ID" value="KUK97237.1"/>
    <property type="molecule type" value="Genomic_DNA"/>
</dbReference>
<dbReference type="NCBIfam" id="TIGR03804">
    <property type="entry name" value="para_beta_helix"/>
    <property type="match status" value="7"/>
</dbReference>
<accession>A0A117MCZ8</accession>
<feature type="domain" description="Carbohydrate-binding/sugar hydrolysis" evidence="5">
    <location>
        <begin position="153"/>
        <end position="282"/>
    </location>
</feature>
<evidence type="ECO:0000256" key="2">
    <source>
        <dbReference type="ARBA" id="ARBA00022737"/>
    </source>
</evidence>
<feature type="region of interest" description="Disordered" evidence="4">
    <location>
        <begin position="716"/>
        <end position="743"/>
    </location>
</feature>
<evidence type="ECO:0000256" key="3">
    <source>
        <dbReference type="ARBA" id="ARBA00022786"/>
    </source>
</evidence>
<gene>
    <name evidence="6" type="ORF">XD72_0705</name>
    <name evidence="7" type="ORF">XE07_0392</name>
</gene>
<evidence type="ECO:0000313" key="6">
    <source>
        <dbReference type="EMBL" id="KUK44879.1"/>
    </source>
</evidence>
<comment type="pathway">
    <text evidence="1">Protein modification; protein ubiquitination.</text>
</comment>
<reference evidence="7" key="1">
    <citation type="journal article" date="2015" name="MBio">
        <title>Genome-resolved metagenomic analysis reveals roles for candidate phyla and other microbial community members in biogeochemical transformations in oil reservoirs.</title>
        <authorList>
            <person name="Hu P."/>
            <person name="Tom L."/>
            <person name="Singh A."/>
            <person name="Thomas B.C."/>
            <person name="Baker B.J."/>
            <person name="Piceno Y.M."/>
            <person name="Andersen G.L."/>
            <person name="Banfield J.F."/>
        </authorList>
    </citation>
    <scope>NUCLEOTIDE SEQUENCE [LARGE SCALE GENOMIC DNA]</scope>
    <source>
        <strain evidence="7">56_747</strain>
    </source>
</reference>
<dbReference type="Proteomes" id="UP000057043">
    <property type="component" value="Unassembled WGS sequence"/>
</dbReference>
<sequence length="743" mass="78595">MVKFWLLVLLLLFSVFSTEVLAETLVVDQSGGVGFLTIRKAVNVAGSGDEILVRPGYYREGEIPIRQQVSIVGVPGQVILEGGFVVGVSGFSISGFDIRGFGRGTGVELKSFGNTILGCTIRNFSTGVLSSSSDNQIFDSVIEGCTVGAGFLEGSGNQIGDSRIRSALGVEISGSQKSEISNCTFSGKVGVSVANSCDNAILGSVFSSATGIKASDSERNLIGGNDISSSEAGIILERSEQNVIRENEILGSKIAGVLLLNSSKNEIRNSSARGCAVGIRLKDSAENRIENNLLKENEVAGIRLETSTENAISGNLFWGNGEGLSLRSGSSENGIEDNEIVGNGRGLTLLGSGFNVLRANRMDLNQYAVRVDWEDPSTRDDGPFRQDFGPSNVVDGRPVCYLVDGRDLKLGEDCGLLGLVGCKNVTAEGLVLTNNSDGALIVNSTSCAARNITLYGNEAGVRMLNAEYCRIEESRADNCTVGFRVEGGRGADLLGCIARSSSESGFEIEDSEDAALKGLEALENLVGISLLNSSSCTILRSDVIRNRGEGVRLIRSSRCTLNQNTAFENRVGIRASGSDGVMVIRNEISSNYESGLVIDQLSTATVSGNTANGNGDGIFLQAVVGGKIEGNNLSINDRYGLRMSYSRDGKVAGNSFVQNGLGGASLIDCSGCSVYHNNFIDNGNRMLPQNAVDNGDNEWDAGPVVGGNYWSDHQVVGNPGSDPKNLPSKGMDRYPFQDPDGWK</sequence>
<comment type="caution">
    <text evidence="7">The sequence shown here is derived from an EMBL/GenBank/DDBJ whole genome shotgun (WGS) entry which is preliminary data.</text>
</comment>
<dbReference type="InterPro" id="IPR011050">
    <property type="entry name" value="Pectin_lyase_fold/virulence"/>
</dbReference>
<dbReference type="InterPro" id="IPR012334">
    <property type="entry name" value="Pectin_lyas_fold"/>
</dbReference>
<keyword evidence="2" id="KW-0677">Repeat</keyword>
<dbReference type="PATRIC" id="fig|301375.6.peg.300"/>
<evidence type="ECO:0000256" key="1">
    <source>
        <dbReference type="ARBA" id="ARBA00004906"/>
    </source>
</evidence>
<evidence type="ECO:0000313" key="8">
    <source>
        <dbReference type="Proteomes" id="UP000053961"/>
    </source>
</evidence>
<dbReference type="InterPro" id="IPR006633">
    <property type="entry name" value="Carb-bd_sugar_hydrolysis-dom"/>
</dbReference>
<dbReference type="Pfam" id="PF13229">
    <property type="entry name" value="Beta_helix"/>
    <property type="match status" value="1"/>
</dbReference>
<protein>
    <submittedName>
        <fullName evidence="7">Cell surface protein, putative</fullName>
    </submittedName>
</protein>